<reference evidence="3" key="1">
    <citation type="journal article" date="2014" name="Proc. Natl. Acad. Sci. U.S.A.">
        <title>Extensive sampling of basidiomycete genomes demonstrates inadequacy of the white-rot/brown-rot paradigm for wood decay fungi.</title>
        <authorList>
            <person name="Riley R."/>
            <person name="Salamov A.A."/>
            <person name="Brown D.W."/>
            <person name="Nagy L.G."/>
            <person name="Floudas D."/>
            <person name="Held B.W."/>
            <person name="Levasseur A."/>
            <person name="Lombard V."/>
            <person name="Morin E."/>
            <person name="Otillar R."/>
            <person name="Lindquist E.A."/>
            <person name="Sun H."/>
            <person name="LaButti K.M."/>
            <person name="Schmutz J."/>
            <person name="Jabbour D."/>
            <person name="Luo H."/>
            <person name="Baker S.E."/>
            <person name="Pisabarro A.G."/>
            <person name="Walton J.D."/>
            <person name="Blanchette R.A."/>
            <person name="Henrissat B."/>
            <person name="Martin F."/>
            <person name="Cullen D."/>
            <person name="Hibbett D.S."/>
            <person name="Grigoriev I.V."/>
        </authorList>
    </citation>
    <scope>NUCLEOTIDE SEQUENCE [LARGE SCALE GENOMIC DNA]</scope>
    <source>
        <strain evidence="3">FD-172 SS1</strain>
    </source>
</reference>
<evidence type="ECO:0000313" key="3">
    <source>
        <dbReference type="Proteomes" id="UP000027195"/>
    </source>
</evidence>
<proteinExistence type="predicted"/>
<dbReference type="InParanoid" id="A0A067MJC9"/>
<dbReference type="AlphaFoldDB" id="A0A067MJC9"/>
<organism evidence="2 3">
    <name type="scientific">Botryobasidium botryosum (strain FD-172 SS1)</name>
    <dbReference type="NCBI Taxonomy" id="930990"/>
    <lineage>
        <taxon>Eukaryota</taxon>
        <taxon>Fungi</taxon>
        <taxon>Dikarya</taxon>
        <taxon>Basidiomycota</taxon>
        <taxon>Agaricomycotina</taxon>
        <taxon>Agaricomycetes</taxon>
        <taxon>Cantharellales</taxon>
        <taxon>Botryobasidiaceae</taxon>
        <taxon>Botryobasidium</taxon>
    </lineage>
</organism>
<evidence type="ECO:0000256" key="1">
    <source>
        <dbReference type="SAM" id="MobiDB-lite"/>
    </source>
</evidence>
<dbReference type="HOGENOM" id="CLU_834174_0_0_1"/>
<evidence type="ECO:0000313" key="2">
    <source>
        <dbReference type="EMBL" id="KDQ11987.1"/>
    </source>
</evidence>
<keyword evidence="3" id="KW-1185">Reference proteome</keyword>
<name>A0A067MJC9_BOTB1</name>
<accession>A0A067MJC9</accession>
<gene>
    <name evidence="2" type="ORF">BOTBODRAFT_146913</name>
</gene>
<sequence>MSHRGRPSGRGVEGRKGGGWRLGETAGEAVVKYLCIGVAANGASAGIHTHRVPEALAPKQHPIPASLRHQKRSGSMAIVAMQCACVRLQTNSGMHFSRTPGAVCGRIPALAPSESKREKMSVKIWVLSVLASASLMHQQIGSLQSFLPSLKNTDRSVQILMRLVANRAHPSNSHLRSFRVHTTDTSQASRCSTQFAQSKHISAVELVVAPIERYIEFWTGSGSEGTAASRTFGWSERKIQDNAKRVQRSSTAFPGIRLAGHPSPSHFALHNSPPAASTAKPKRPPVGGEYLTTQFIFELSESAPELGAQRFDVPASRIVPAFHTDQPSRGGHP</sequence>
<protein>
    <submittedName>
        <fullName evidence="2">Uncharacterized protein</fullName>
    </submittedName>
</protein>
<dbReference type="EMBL" id="KL198053">
    <property type="protein sequence ID" value="KDQ11987.1"/>
    <property type="molecule type" value="Genomic_DNA"/>
</dbReference>
<dbReference type="Proteomes" id="UP000027195">
    <property type="component" value="Unassembled WGS sequence"/>
</dbReference>
<feature type="region of interest" description="Disordered" evidence="1">
    <location>
        <begin position="1"/>
        <end position="20"/>
    </location>
</feature>